<dbReference type="HAMAP" id="MF_00503">
    <property type="entry name" value="Ribosomal_bL9"/>
    <property type="match status" value="1"/>
</dbReference>
<evidence type="ECO:0000256" key="1">
    <source>
        <dbReference type="ARBA" id="ARBA00010605"/>
    </source>
</evidence>
<dbReference type="Pfam" id="PF01281">
    <property type="entry name" value="Ribosomal_L9_N"/>
    <property type="match status" value="1"/>
</dbReference>
<evidence type="ECO:0000313" key="11">
    <source>
        <dbReference type="Proteomes" id="UP000009399"/>
    </source>
</evidence>
<dbReference type="NCBIfam" id="TIGR00158">
    <property type="entry name" value="L9"/>
    <property type="match status" value="1"/>
</dbReference>
<evidence type="ECO:0000256" key="4">
    <source>
        <dbReference type="ARBA" id="ARBA00022980"/>
    </source>
</evidence>
<feature type="domain" description="Ribosomal protein L9" evidence="8">
    <location>
        <begin position="1"/>
        <end position="46"/>
    </location>
</feature>
<dbReference type="SUPFAM" id="SSF55653">
    <property type="entry name" value="Ribosomal protein L9 C-domain"/>
    <property type="match status" value="1"/>
</dbReference>
<protein>
    <recommendedName>
        <fullName evidence="6 7">Large ribosomal subunit protein bL9</fullName>
    </recommendedName>
</protein>
<evidence type="ECO:0000259" key="9">
    <source>
        <dbReference type="Pfam" id="PF03948"/>
    </source>
</evidence>
<proteinExistence type="inferred from homology"/>
<dbReference type="InterPro" id="IPR020594">
    <property type="entry name" value="Ribosomal_bL9_bac/chp"/>
</dbReference>
<evidence type="ECO:0000256" key="7">
    <source>
        <dbReference type="HAMAP-Rule" id="MF_00503"/>
    </source>
</evidence>
<dbReference type="InterPro" id="IPR000244">
    <property type="entry name" value="Ribosomal_bL9"/>
</dbReference>
<dbReference type="PANTHER" id="PTHR21368">
    <property type="entry name" value="50S RIBOSOMAL PROTEIN L9"/>
    <property type="match status" value="1"/>
</dbReference>
<dbReference type="GO" id="GO:1990904">
    <property type="term" value="C:ribonucleoprotein complex"/>
    <property type="evidence" value="ECO:0007669"/>
    <property type="project" value="UniProtKB-KW"/>
</dbReference>
<dbReference type="Proteomes" id="UP000009399">
    <property type="component" value="Chromosome"/>
</dbReference>
<dbReference type="Gene3D" id="3.40.5.10">
    <property type="entry name" value="Ribosomal protein L9, N-terminal domain"/>
    <property type="match status" value="1"/>
</dbReference>
<dbReference type="InterPro" id="IPR036935">
    <property type="entry name" value="Ribosomal_bL9_N_sf"/>
</dbReference>
<dbReference type="InterPro" id="IPR020070">
    <property type="entry name" value="Ribosomal_bL9_N"/>
</dbReference>
<organism evidence="10 11">
    <name type="scientific">Mesomycoplasma hyorhinis SK76</name>
    <dbReference type="NCBI Taxonomy" id="1118964"/>
    <lineage>
        <taxon>Bacteria</taxon>
        <taxon>Bacillati</taxon>
        <taxon>Mycoplasmatota</taxon>
        <taxon>Mycoplasmoidales</taxon>
        <taxon>Metamycoplasmataceae</taxon>
        <taxon>Mesomycoplasma</taxon>
    </lineage>
</organism>
<dbReference type="InterPro" id="IPR009027">
    <property type="entry name" value="Ribosomal_bL9/RNase_H1_N"/>
</dbReference>
<accession>A0AAI8AMP2</accession>
<evidence type="ECO:0000256" key="2">
    <source>
        <dbReference type="ARBA" id="ARBA00022730"/>
    </source>
</evidence>
<evidence type="ECO:0000256" key="3">
    <source>
        <dbReference type="ARBA" id="ARBA00022884"/>
    </source>
</evidence>
<keyword evidence="2 7" id="KW-0699">rRNA-binding</keyword>
<comment type="similarity">
    <text evidence="1 7">Belongs to the bacterial ribosomal protein bL9 family.</text>
</comment>
<dbReference type="EMBL" id="CP003914">
    <property type="protein sequence ID" value="AFX74191.1"/>
    <property type="molecule type" value="Genomic_DNA"/>
</dbReference>
<sequence>MKVILIKDSKDGKANTVIEVSPGYASNYLFKNKIAVPYVEQNIKELDHRKQEIIKQKEEKHQKDLQLKEQIQALILEFKLKFTNDHPHGSISTKQVFKALEEKGLHLEKHTVEKVHITSLGLSILKVKLSHEVSANLRIKVLKDE</sequence>
<evidence type="ECO:0000313" key="10">
    <source>
        <dbReference type="EMBL" id="AFX74191.1"/>
    </source>
</evidence>
<name>A0AAI8AMP2_MESHY</name>
<evidence type="ECO:0000259" key="8">
    <source>
        <dbReference type="Pfam" id="PF01281"/>
    </source>
</evidence>
<gene>
    <name evidence="7" type="primary">rplI</name>
    <name evidence="10" type="ORF">MOS_264</name>
</gene>
<dbReference type="GO" id="GO:0003735">
    <property type="term" value="F:structural constituent of ribosome"/>
    <property type="evidence" value="ECO:0007669"/>
    <property type="project" value="InterPro"/>
</dbReference>
<dbReference type="RefSeq" id="WP_013302066.1">
    <property type="nucleotide sequence ID" value="NC_019552.1"/>
</dbReference>
<dbReference type="InterPro" id="IPR020069">
    <property type="entry name" value="Ribosomal_bL9_C"/>
</dbReference>
<comment type="function">
    <text evidence="7">Binds to the 23S rRNA.</text>
</comment>
<dbReference type="KEGG" id="mhs:MOS_264"/>
<dbReference type="InterPro" id="IPR036791">
    <property type="entry name" value="Ribosomal_bL9_C_sf"/>
</dbReference>
<reference evidence="10 11" key="1">
    <citation type="journal article" date="2013" name="Genome Announc.">
        <title>Complete Genome Sequence of Mycoplasma hyorhinis Strain SK76.</title>
        <authorList>
            <person name="Goodison S."/>
            <person name="Urquidi V."/>
            <person name="Kumar D."/>
            <person name="Reyes L."/>
            <person name="Rosser C.J."/>
        </authorList>
    </citation>
    <scope>NUCLEOTIDE SEQUENCE [LARGE SCALE GENOMIC DNA]</scope>
    <source>
        <strain evidence="10 11">SK76</strain>
    </source>
</reference>
<dbReference type="GO" id="GO:0005840">
    <property type="term" value="C:ribosome"/>
    <property type="evidence" value="ECO:0007669"/>
    <property type="project" value="UniProtKB-KW"/>
</dbReference>
<keyword evidence="4 7" id="KW-0689">Ribosomal protein</keyword>
<dbReference type="Pfam" id="PF03948">
    <property type="entry name" value="Ribosomal_L9_C"/>
    <property type="match status" value="1"/>
</dbReference>
<keyword evidence="3 7" id="KW-0694">RNA-binding</keyword>
<dbReference type="Gene3D" id="3.10.430.100">
    <property type="entry name" value="Ribosomal protein L9, C-terminal domain"/>
    <property type="match status" value="1"/>
</dbReference>
<dbReference type="GO" id="GO:0006412">
    <property type="term" value="P:translation"/>
    <property type="evidence" value="ECO:0007669"/>
    <property type="project" value="UniProtKB-UniRule"/>
</dbReference>
<dbReference type="SUPFAM" id="SSF55658">
    <property type="entry name" value="L9 N-domain-like"/>
    <property type="match status" value="1"/>
</dbReference>
<dbReference type="AlphaFoldDB" id="A0AAI8AMP2"/>
<keyword evidence="5 7" id="KW-0687">Ribonucleoprotein</keyword>
<dbReference type="GeneID" id="93248384"/>
<evidence type="ECO:0000256" key="5">
    <source>
        <dbReference type="ARBA" id="ARBA00023274"/>
    </source>
</evidence>
<feature type="domain" description="Large ribosomal subunit protein bL9 C-terminal" evidence="9">
    <location>
        <begin position="66"/>
        <end position="142"/>
    </location>
</feature>
<dbReference type="GO" id="GO:0019843">
    <property type="term" value="F:rRNA binding"/>
    <property type="evidence" value="ECO:0007669"/>
    <property type="project" value="UniProtKB-UniRule"/>
</dbReference>
<evidence type="ECO:0000256" key="6">
    <source>
        <dbReference type="ARBA" id="ARBA00035292"/>
    </source>
</evidence>